<keyword evidence="3" id="KW-1185">Reference proteome</keyword>
<accession>A0A1E5T131</accession>
<dbReference type="Proteomes" id="UP000095552">
    <property type="component" value="Unassembled WGS sequence"/>
</dbReference>
<evidence type="ECO:0008006" key="4">
    <source>
        <dbReference type="Google" id="ProtNLM"/>
    </source>
</evidence>
<dbReference type="OrthoDB" id="1223654at2"/>
<dbReference type="STRING" id="1563681.BFP71_16760"/>
<keyword evidence="1" id="KW-0732">Signal</keyword>
<organism evidence="2 3">
    <name type="scientific">Roseivirga misakiensis</name>
    <dbReference type="NCBI Taxonomy" id="1563681"/>
    <lineage>
        <taxon>Bacteria</taxon>
        <taxon>Pseudomonadati</taxon>
        <taxon>Bacteroidota</taxon>
        <taxon>Cytophagia</taxon>
        <taxon>Cytophagales</taxon>
        <taxon>Roseivirgaceae</taxon>
        <taxon>Roseivirga</taxon>
    </lineage>
</organism>
<dbReference type="Pfam" id="PF13715">
    <property type="entry name" value="CarbopepD_reg_2"/>
    <property type="match status" value="1"/>
</dbReference>
<dbReference type="SUPFAM" id="SSF49464">
    <property type="entry name" value="Carboxypeptidase regulatory domain-like"/>
    <property type="match status" value="1"/>
</dbReference>
<dbReference type="RefSeq" id="WP_069836573.1">
    <property type="nucleotide sequence ID" value="NZ_MDGQ01000005.1"/>
</dbReference>
<gene>
    <name evidence="2" type="ORF">BFP71_16760</name>
</gene>
<dbReference type="AlphaFoldDB" id="A0A1E5T131"/>
<comment type="caution">
    <text evidence="2">The sequence shown here is derived from an EMBL/GenBank/DDBJ whole genome shotgun (WGS) entry which is preliminary data.</text>
</comment>
<feature type="chain" id="PRO_5009185805" description="TonB-dependent receptor plug domain-containing protein" evidence="1">
    <location>
        <begin position="21"/>
        <end position="375"/>
    </location>
</feature>
<dbReference type="Gene3D" id="2.60.40.1120">
    <property type="entry name" value="Carboxypeptidase-like, regulatory domain"/>
    <property type="match status" value="1"/>
</dbReference>
<evidence type="ECO:0000313" key="2">
    <source>
        <dbReference type="EMBL" id="OEK05069.1"/>
    </source>
</evidence>
<dbReference type="EMBL" id="MDGQ01000005">
    <property type="protein sequence ID" value="OEK05069.1"/>
    <property type="molecule type" value="Genomic_DNA"/>
</dbReference>
<dbReference type="InterPro" id="IPR008969">
    <property type="entry name" value="CarboxyPept-like_regulatory"/>
</dbReference>
<proteinExistence type="predicted"/>
<protein>
    <recommendedName>
        <fullName evidence="4">TonB-dependent receptor plug domain-containing protein</fullName>
    </recommendedName>
</protein>
<evidence type="ECO:0000313" key="3">
    <source>
        <dbReference type="Proteomes" id="UP000095552"/>
    </source>
</evidence>
<reference evidence="2 3" key="1">
    <citation type="submission" date="2016-08" db="EMBL/GenBank/DDBJ databases">
        <title>Draft genome of Fabibacter sp. strain SK-8.</title>
        <authorList>
            <person name="Wong S.-K."/>
            <person name="Hamasaki K."/>
            <person name="Yoshizawa S."/>
        </authorList>
    </citation>
    <scope>NUCLEOTIDE SEQUENCE [LARGE SCALE GENOMIC DNA]</scope>
    <source>
        <strain evidence="2 3">SK-8</strain>
    </source>
</reference>
<sequence>MISKHTIILILFLSTKVVLAQSTFTLRGVVTDAETKEPLPFATVFFAGTTVGTTTNEKGGYLLRVDAAGTYDLVVKFIGYKTYAAQVKLGAREVSRLNIEVFPGAKDLGSVVVVARKDVKWKEYIRQFERVFLGRSPNGLKAKIINKEAIDFVFDDENQRLTATAYKPVLIENLQLGYQVSYYLEDFFVEYSTGLTGYYGFASFDPLQPRNKRQEKKWLKNREFAYRGSSAHFFSALYRNRLTEEGFEIEITSDLSPIPEIMAYQKTILSEMITANKEDKFKQISFGDYLRVSYLKEKESSLYRSSTTLGGVKVSAPATPSNYQESWFQILEGYSSIEFESNGFVRNPISLQYYGYWAFEKVGDLMPLDYVPKSN</sequence>
<feature type="signal peptide" evidence="1">
    <location>
        <begin position="1"/>
        <end position="20"/>
    </location>
</feature>
<evidence type="ECO:0000256" key="1">
    <source>
        <dbReference type="SAM" id="SignalP"/>
    </source>
</evidence>
<name>A0A1E5T131_9BACT</name>